<organism evidence="2 3">
    <name type="scientific">Ilyodon furcidens</name>
    <name type="common">goldbreast splitfin</name>
    <dbReference type="NCBI Taxonomy" id="33524"/>
    <lineage>
        <taxon>Eukaryota</taxon>
        <taxon>Metazoa</taxon>
        <taxon>Chordata</taxon>
        <taxon>Craniata</taxon>
        <taxon>Vertebrata</taxon>
        <taxon>Euteleostomi</taxon>
        <taxon>Actinopterygii</taxon>
        <taxon>Neopterygii</taxon>
        <taxon>Teleostei</taxon>
        <taxon>Neoteleostei</taxon>
        <taxon>Acanthomorphata</taxon>
        <taxon>Ovalentaria</taxon>
        <taxon>Atherinomorphae</taxon>
        <taxon>Cyprinodontiformes</taxon>
        <taxon>Goodeidae</taxon>
        <taxon>Ilyodon</taxon>
    </lineage>
</organism>
<dbReference type="EMBL" id="JAHRIQ010028371">
    <property type="protein sequence ID" value="MEQ2230721.1"/>
    <property type="molecule type" value="Genomic_DNA"/>
</dbReference>
<name>A0ABV0TFB2_9TELE</name>
<reference evidence="2 3" key="1">
    <citation type="submission" date="2021-06" db="EMBL/GenBank/DDBJ databases">
        <authorList>
            <person name="Palmer J.M."/>
        </authorList>
    </citation>
    <scope>NUCLEOTIDE SEQUENCE [LARGE SCALE GENOMIC DNA]</scope>
    <source>
        <strain evidence="3">if_2019</strain>
        <tissue evidence="2">Muscle</tissue>
    </source>
</reference>
<keyword evidence="1" id="KW-0472">Membrane</keyword>
<keyword evidence="3" id="KW-1185">Reference proteome</keyword>
<keyword evidence="1" id="KW-1133">Transmembrane helix</keyword>
<protein>
    <submittedName>
        <fullName evidence="2">Uncharacterized protein</fullName>
    </submittedName>
</protein>
<keyword evidence="1" id="KW-0812">Transmembrane</keyword>
<gene>
    <name evidence="2" type="ORF">ILYODFUR_032290</name>
</gene>
<evidence type="ECO:0000256" key="1">
    <source>
        <dbReference type="SAM" id="Phobius"/>
    </source>
</evidence>
<sequence>MEKSLFICSTKLVSCVSNYPSGLGAVVFVLCLGLILSIVWLSCGCPSGPATVPEIATILGSPRTLCVIGTDCCVSPNNSCYYRPQVTNLHTQTHTHNSHMQ</sequence>
<comment type="caution">
    <text evidence="2">The sequence shown here is derived from an EMBL/GenBank/DDBJ whole genome shotgun (WGS) entry which is preliminary data.</text>
</comment>
<dbReference type="Proteomes" id="UP001482620">
    <property type="component" value="Unassembled WGS sequence"/>
</dbReference>
<evidence type="ECO:0000313" key="3">
    <source>
        <dbReference type="Proteomes" id="UP001482620"/>
    </source>
</evidence>
<accession>A0ABV0TFB2</accession>
<feature type="transmembrane region" description="Helical" evidence="1">
    <location>
        <begin position="21"/>
        <end position="41"/>
    </location>
</feature>
<evidence type="ECO:0000313" key="2">
    <source>
        <dbReference type="EMBL" id="MEQ2230721.1"/>
    </source>
</evidence>
<proteinExistence type="predicted"/>